<feature type="binding site" evidence="7">
    <location>
        <begin position="30"/>
        <end position="32"/>
    </location>
    <ligand>
        <name>3-dehydroquinate</name>
        <dbReference type="ChEBI" id="CHEBI:32364"/>
    </ligand>
</feature>
<dbReference type="SUPFAM" id="SSF51735">
    <property type="entry name" value="NAD(P)-binding Rossmann-fold domains"/>
    <property type="match status" value="1"/>
</dbReference>
<evidence type="ECO:0000259" key="10">
    <source>
        <dbReference type="Pfam" id="PF08501"/>
    </source>
</evidence>
<feature type="active site" description="Proton acceptor" evidence="8">
    <location>
        <position position="282"/>
    </location>
</feature>
<feature type="binding site" evidence="8">
    <location>
        <position position="278"/>
    </location>
    <ligand>
        <name>shikimate</name>
        <dbReference type="ChEBI" id="CHEBI:36208"/>
    </ligand>
</feature>
<dbReference type="InterPro" id="IPR013708">
    <property type="entry name" value="Shikimate_DH-bd_N"/>
</dbReference>
<dbReference type="GO" id="GO:0009423">
    <property type="term" value="P:chorismate biosynthetic process"/>
    <property type="evidence" value="ECO:0007669"/>
    <property type="project" value="UniProtKB-UniRule"/>
</dbReference>
<organism evidence="12 13">
    <name type="scientific">Paludisphaera borealis</name>
    <dbReference type="NCBI Taxonomy" id="1387353"/>
    <lineage>
        <taxon>Bacteria</taxon>
        <taxon>Pseudomonadati</taxon>
        <taxon>Planctomycetota</taxon>
        <taxon>Planctomycetia</taxon>
        <taxon>Isosphaerales</taxon>
        <taxon>Isosphaeraceae</taxon>
        <taxon>Paludisphaera</taxon>
    </lineage>
</organism>
<dbReference type="InterPro" id="IPR028939">
    <property type="entry name" value="P5C_Rdtase_cat_N"/>
</dbReference>
<dbReference type="Pfam" id="PF01487">
    <property type="entry name" value="DHquinase_I"/>
    <property type="match status" value="1"/>
</dbReference>
<dbReference type="KEGG" id="pbor:BSF38_04895"/>
<feature type="binding site" evidence="8">
    <location>
        <position position="461"/>
    </location>
    <ligand>
        <name>NADP(+)</name>
        <dbReference type="ChEBI" id="CHEBI:58349"/>
    </ligand>
</feature>
<dbReference type="InterPro" id="IPR022893">
    <property type="entry name" value="Shikimate_DH_fam"/>
</dbReference>
<evidence type="ECO:0000256" key="8">
    <source>
        <dbReference type="HAMAP-Rule" id="MF_00222"/>
    </source>
</evidence>
<dbReference type="UniPathway" id="UPA00053">
    <property type="reaction ID" value="UER00086"/>
</dbReference>
<feature type="binding site" evidence="8">
    <location>
        <position position="468"/>
    </location>
    <ligand>
        <name>shikimate</name>
        <dbReference type="ChEBI" id="CHEBI:36208"/>
    </ligand>
</feature>
<evidence type="ECO:0000256" key="2">
    <source>
        <dbReference type="ARBA" id="ARBA00022605"/>
    </source>
</evidence>
<feature type="active site" description="Proton donor/acceptor" evidence="7">
    <location>
        <position position="111"/>
    </location>
</feature>
<feature type="binding site" evidence="7">
    <location>
        <position position="174"/>
    </location>
    <ligand>
        <name>3-dehydroquinate</name>
        <dbReference type="ChEBI" id="CHEBI:32364"/>
    </ligand>
</feature>
<dbReference type="CDD" id="cd01065">
    <property type="entry name" value="NAD_bind_Shikimate_DH"/>
    <property type="match status" value="1"/>
</dbReference>
<feature type="domain" description="SDH C-terminal" evidence="11">
    <location>
        <begin position="461"/>
        <end position="491"/>
    </location>
</feature>
<proteinExistence type="inferred from homology"/>
<dbReference type="AlphaFoldDB" id="A0A1U7CWN1"/>
<dbReference type="SUPFAM" id="SSF53223">
    <property type="entry name" value="Aminoacid dehydrogenase-like, N-terminal domain"/>
    <property type="match status" value="1"/>
</dbReference>
<dbReference type="EC" id="1.1.1.25" evidence="8"/>
<dbReference type="InterPro" id="IPR001381">
    <property type="entry name" value="DHquinase_I"/>
</dbReference>
<feature type="domain" description="Pyrroline-5-carboxylate reductase catalytic N-terminal" evidence="9">
    <location>
        <begin position="348"/>
        <end position="419"/>
    </location>
</feature>
<comment type="catalytic activity">
    <reaction evidence="6 8">
        <text>shikimate + NADP(+) = 3-dehydroshikimate + NADPH + H(+)</text>
        <dbReference type="Rhea" id="RHEA:17737"/>
        <dbReference type="ChEBI" id="CHEBI:15378"/>
        <dbReference type="ChEBI" id="CHEBI:16630"/>
        <dbReference type="ChEBI" id="CHEBI:36208"/>
        <dbReference type="ChEBI" id="CHEBI:57783"/>
        <dbReference type="ChEBI" id="CHEBI:58349"/>
        <dbReference type="EC" id="1.1.1.25"/>
    </reaction>
</comment>
<feature type="binding site" evidence="8">
    <location>
        <position position="440"/>
    </location>
    <ligand>
        <name>shikimate</name>
        <dbReference type="ChEBI" id="CHEBI:36208"/>
    </ligand>
</feature>
<evidence type="ECO:0000256" key="5">
    <source>
        <dbReference type="ARBA" id="ARBA00023141"/>
    </source>
</evidence>
<reference evidence="13" key="1">
    <citation type="submission" date="2016-12" db="EMBL/GenBank/DDBJ databases">
        <title>Comparative genomics of four Isosphaeraceae planctomycetes: a common pool of plasmids and glycoside hydrolase genes.</title>
        <authorList>
            <person name="Ivanova A."/>
        </authorList>
    </citation>
    <scope>NUCLEOTIDE SEQUENCE [LARGE SCALE GENOMIC DNA]</scope>
    <source>
        <strain evidence="13">PX4</strain>
    </source>
</reference>
<keyword evidence="7" id="KW-0456">Lyase</keyword>
<feature type="domain" description="Shikimate dehydrogenase substrate binding N-terminal" evidence="10">
    <location>
        <begin position="223"/>
        <end position="305"/>
    </location>
</feature>
<dbReference type="CDD" id="cd00502">
    <property type="entry name" value="DHQase_I"/>
    <property type="match status" value="1"/>
</dbReference>
<comment type="pathway">
    <text evidence="1 8">Metabolic intermediate biosynthesis; chorismate biosynthesis; chorismate from D-erythrose 4-phosphate and phosphoenolpyruvate: step 4/7.</text>
</comment>
<comment type="caution">
    <text evidence="7">Lacks conserved residue(s) required for the propagation of feature annotation.</text>
</comment>
<keyword evidence="5 7" id="KW-0057">Aromatic amino acid biosynthesis</keyword>
<sequence>MICVTIGRGRHTSLVEEWEAAAKAGAELVELRVDCLRREPDLKRILKDRPTPMVFTIRRGADGGMWRGQEEKRQQLLREAIALGVDYVDLENDIADKIRRFGKTKRIVSHHNLKNTPIDLADVAEQCATCDPDVVKIATLAHNFADAARVLKLGATSKRPTIAIAMGEVGTFTRILGAKYGAPFTYAGFNPERVFAAGMLSFPSLKKDYFYDQIDAQTEVYGVVGDPIGHSLSPAIHNASFRQLGLNKVMAPFLVPAGELETFYEDLEWVGIKGCSVTIPHKVDVIPLLQHKENSVERTGSCNTVALNEDGKWTGYNTDYRAAMDSIEAVMGKSEDPEAPSPLLEKQVLILGAGGVARSMAFGVARRGANVTITNRHDERSTSLAEEVGCRAVTWSMRATSIADVVINCTPVGMHPNVDDTPLPPSAFQRSSLVVFDTIYHPENTMMLKLARERGCTTLTGVDMFVRQAALQFKIYTGQEAPTDLMRSVLKRKLGPLRDE</sequence>
<dbReference type="PANTHER" id="PTHR21089">
    <property type="entry name" value="SHIKIMATE DEHYDROGENASE"/>
    <property type="match status" value="1"/>
</dbReference>
<dbReference type="InterPro" id="IPR013785">
    <property type="entry name" value="Aldolase_TIM"/>
</dbReference>
<feature type="binding site" evidence="8">
    <location>
        <position position="319"/>
    </location>
    <ligand>
        <name>shikimate</name>
        <dbReference type="ChEBI" id="CHEBI:36208"/>
    </ligand>
</feature>
<evidence type="ECO:0000256" key="3">
    <source>
        <dbReference type="ARBA" id="ARBA00022857"/>
    </source>
</evidence>
<dbReference type="RefSeq" id="WP_076349690.1">
    <property type="nucleotide sequence ID" value="NZ_CP019082.1"/>
</dbReference>
<feature type="binding site" evidence="8">
    <location>
        <position position="438"/>
    </location>
    <ligand>
        <name>NADP(+)</name>
        <dbReference type="ChEBI" id="CHEBI:58349"/>
    </ligand>
</feature>
<evidence type="ECO:0000256" key="6">
    <source>
        <dbReference type="ARBA" id="ARBA00049442"/>
    </source>
</evidence>
<feature type="binding site" evidence="8">
    <location>
        <position position="303"/>
    </location>
    <ligand>
        <name>shikimate</name>
        <dbReference type="ChEBI" id="CHEBI:36208"/>
    </ligand>
</feature>
<dbReference type="OrthoDB" id="9792692at2"/>
<dbReference type="PANTHER" id="PTHR21089:SF1">
    <property type="entry name" value="BIFUNCTIONAL 3-DEHYDROQUINATE DEHYDRATASE_SHIKIMATE DEHYDROGENASE, CHLOROPLASTIC"/>
    <property type="match status" value="1"/>
</dbReference>
<dbReference type="Pfam" id="PF08501">
    <property type="entry name" value="Shikimate_dh_N"/>
    <property type="match status" value="1"/>
</dbReference>
<evidence type="ECO:0000259" key="9">
    <source>
        <dbReference type="Pfam" id="PF03807"/>
    </source>
</evidence>
<protein>
    <recommendedName>
        <fullName evidence="7 8">Multifunctional fusion protein</fullName>
    </recommendedName>
    <domain>
        <recommendedName>
            <fullName evidence="7">3-dehydroquinate dehydratase</fullName>
            <shortName evidence="7">3-dehydroquinase</shortName>
            <ecNumber evidence="7">4.2.1.10</ecNumber>
        </recommendedName>
        <alternativeName>
            <fullName evidence="7">Type I DHQase</fullName>
        </alternativeName>
        <alternativeName>
            <fullName evidence="7">Type I dehydroquinase</fullName>
            <shortName evidence="7">DHQ1</shortName>
        </alternativeName>
    </domain>
    <domain>
        <recommendedName>
            <fullName evidence="8">Shikimate dehydrogenase (NADP(+))</fullName>
            <shortName evidence="8">SDH</shortName>
            <ecNumber evidence="8">1.1.1.25</ecNumber>
        </recommendedName>
    </domain>
</protein>
<dbReference type="HAMAP" id="MF_00222">
    <property type="entry name" value="Shikimate_DH_AroE"/>
    <property type="match status" value="1"/>
</dbReference>
<dbReference type="InterPro" id="IPR041121">
    <property type="entry name" value="SDH_C"/>
</dbReference>
<dbReference type="Proteomes" id="UP000186309">
    <property type="component" value="Chromosome"/>
</dbReference>
<dbReference type="HAMAP" id="MF_00214">
    <property type="entry name" value="AroD"/>
    <property type="match status" value="1"/>
</dbReference>
<dbReference type="InterPro" id="IPR011342">
    <property type="entry name" value="Shikimate_DH"/>
</dbReference>
<keyword evidence="4 8" id="KW-0560">Oxidoreductase</keyword>
<name>A0A1U7CWN1_9BACT</name>
<dbReference type="SUPFAM" id="SSF51569">
    <property type="entry name" value="Aldolase"/>
    <property type="match status" value="1"/>
</dbReference>
<comment type="catalytic activity">
    <reaction evidence="7">
        <text>3-dehydroquinate = 3-dehydroshikimate + H2O</text>
        <dbReference type="Rhea" id="RHEA:21096"/>
        <dbReference type="ChEBI" id="CHEBI:15377"/>
        <dbReference type="ChEBI" id="CHEBI:16630"/>
        <dbReference type="ChEBI" id="CHEBI:32364"/>
        <dbReference type="EC" id="4.2.1.10"/>
    </reaction>
</comment>
<evidence type="ECO:0000259" key="11">
    <source>
        <dbReference type="Pfam" id="PF18317"/>
    </source>
</evidence>
<keyword evidence="13" id="KW-1185">Reference proteome</keyword>
<feature type="binding site" evidence="7">
    <location>
        <position position="58"/>
    </location>
    <ligand>
        <name>3-dehydroquinate</name>
        <dbReference type="ChEBI" id="CHEBI:32364"/>
    </ligand>
</feature>
<dbReference type="Gene3D" id="3.20.20.70">
    <property type="entry name" value="Aldolase class I"/>
    <property type="match status" value="1"/>
</dbReference>
<dbReference type="NCBIfam" id="TIGR00507">
    <property type="entry name" value="aroE"/>
    <property type="match status" value="1"/>
</dbReference>
<dbReference type="Gene3D" id="3.40.50.10860">
    <property type="entry name" value="Leucine Dehydrogenase, chain A, domain 1"/>
    <property type="match status" value="1"/>
</dbReference>
<gene>
    <name evidence="12" type="primary">aroE_2</name>
    <name evidence="7" type="synonym">aroD</name>
    <name evidence="8" type="synonym">aroE</name>
    <name evidence="12" type="ORF">BSF38_04895</name>
</gene>
<comment type="pathway">
    <text evidence="7">Metabolic intermediate biosynthesis; chorismate biosynthesis; chorismate from D-erythrose 4-phosphate and phosphoenolpyruvate: step 3/7.</text>
</comment>
<comment type="function">
    <text evidence="7">Involved in the third step of the chorismate pathway, which leads to the biosynthesis of aromatic amino acids. Catalyzes the cis-dehydration of 3-dehydroquinate (DHQ) and introduces the first double bond of the aromatic ring to yield 3-dehydroshikimate.</text>
</comment>
<dbReference type="GO" id="GO:0019632">
    <property type="term" value="P:shikimate metabolic process"/>
    <property type="evidence" value="ECO:0007669"/>
    <property type="project" value="InterPro"/>
</dbReference>
<dbReference type="GO" id="GO:0003855">
    <property type="term" value="F:3-dehydroquinate dehydratase activity"/>
    <property type="evidence" value="ECO:0007669"/>
    <property type="project" value="UniProtKB-UniRule"/>
</dbReference>
<feature type="binding site" evidence="8">
    <location>
        <begin position="352"/>
        <end position="356"/>
    </location>
    <ligand>
        <name>NADP(+)</name>
        <dbReference type="ChEBI" id="CHEBI:58349"/>
    </ligand>
</feature>
<comment type="subunit">
    <text evidence="7">Homodimer.</text>
</comment>
<comment type="function">
    <text evidence="8">Involved in the biosynthesis of the chorismate, which leads to the biosynthesis of aromatic amino acids. Catalyzes the reversible NADPH linked reduction of 3-dehydroshikimate (DHSA) to yield shikimate (SA).</text>
</comment>
<evidence type="ECO:0000256" key="4">
    <source>
        <dbReference type="ARBA" id="ARBA00023002"/>
    </source>
</evidence>
<keyword evidence="2 7" id="KW-0028">Amino-acid biosynthesis</keyword>
<keyword evidence="7" id="KW-0704">Schiff base</keyword>
<feature type="binding site" evidence="8">
    <location>
        <begin position="231"/>
        <end position="233"/>
    </location>
    <ligand>
        <name>shikimate</name>
        <dbReference type="ChEBI" id="CHEBI:36208"/>
    </ligand>
</feature>
<evidence type="ECO:0000256" key="7">
    <source>
        <dbReference type="HAMAP-Rule" id="MF_00214"/>
    </source>
</evidence>
<dbReference type="STRING" id="1387353.BSF38_04895"/>
<dbReference type="InterPro" id="IPR036291">
    <property type="entry name" value="NAD(P)-bd_dom_sf"/>
</dbReference>
<dbReference type="GO" id="GO:0009073">
    <property type="term" value="P:aromatic amino acid family biosynthetic process"/>
    <property type="evidence" value="ECO:0007669"/>
    <property type="project" value="UniProtKB-KW"/>
</dbReference>
<dbReference type="GO" id="GO:0005829">
    <property type="term" value="C:cytosol"/>
    <property type="evidence" value="ECO:0007669"/>
    <property type="project" value="TreeGrafter"/>
</dbReference>
<dbReference type="GO" id="GO:0008652">
    <property type="term" value="P:amino acid biosynthetic process"/>
    <property type="evidence" value="ECO:0007669"/>
    <property type="project" value="UniProtKB-KW"/>
</dbReference>
<keyword evidence="3 8" id="KW-0521">NADP</keyword>
<evidence type="ECO:0000256" key="1">
    <source>
        <dbReference type="ARBA" id="ARBA00004871"/>
    </source>
</evidence>
<dbReference type="EC" id="4.2.1.10" evidence="7"/>
<dbReference type="EMBL" id="CP019082">
    <property type="protein sequence ID" value="APW63331.1"/>
    <property type="molecule type" value="Genomic_DNA"/>
</dbReference>
<dbReference type="Pfam" id="PF03807">
    <property type="entry name" value="F420_oxidored"/>
    <property type="match status" value="1"/>
</dbReference>
<accession>A0A1U7CWN1</accession>
<comment type="similarity">
    <text evidence="8">Belongs to the shikimate dehydrogenase family.</text>
</comment>
<comment type="similarity">
    <text evidence="7">Belongs to the type-I 3-dehydroquinase family.</text>
</comment>
<dbReference type="Gene3D" id="3.40.50.720">
    <property type="entry name" value="NAD(P)-binding Rossmann-like Domain"/>
    <property type="match status" value="1"/>
</dbReference>
<dbReference type="GO" id="GO:0004764">
    <property type="term" value="F:shikimate 3-dehydrogenase (NADP+) activity"/>
    <property type="evidence" value="ECO:0007669"/>
    <property type="project" value="UniProtKB-UniRule"/>
</dbReference>
<dbReference type="GO" id="GO:0050661">
    <property type="term" value="F:NADP binding"/>
    <property type="evidence" value="ECO:0007669"/>
    <property type="project" value="InterPro"/>
</dbReference>
<evidence type="ECO:0000313" key="13">
    <source>
        <dbReference type="Proteomes" id="UP000186309"/>
    </source>
</evidence>
<feature type="active site" description="Schiff-base intermediate with substrate" evidence="7">
    <location>
        <position position="136"/>
    </location>
</feature>
<evidence type="ECO:0000313" key="12">
    <source>
        <dbReference type="EMBL" id="APW63331.1"/>
    </source>
</evidence>
<dbReference type="Pfam" id="PF18317">
    <property type="entry name" value="SDH_C"/>
    <property type="match status" value="1"/>
</dbReference>
<dbReference type="InterPro" id="IPR046346">
    <property type="entry name" value="Aminoacid_DH-like_N_sf"/>
</dbReference>